<dbReference type="EC" id="2.3.1.-" evidence="2"/>
<sequence>MTISFKKIDESNYKECALLKVNDNQKDFVAPNWYSVLEAVYEEKEERHPYAIYHEDEMVGFLMYVYYPADEDYDKDSWWMERFMIAKDFQGKGYGKASLKKFIKDFQGNHPSEALRTSAVKENHVAITLYEHSGFQRTGEFVDEEAVLLLEG</sequence>
<keyword evidence="2" id="KW-0808">Transferase</keyword>
<evidence type="ECO:0000313" key="3">
    <source>
        <dbReference type="Proteomes" id="UP001597041"/>
    </source>
</evidence>
<dbReference type="Gene3D" id="3.40.630.30">
    <property type="match status" value="1"/>
</dbReference>
<dbReference type="Pfam" id="PF00583">
    <property type="entry name" value="Acetyltransf_1"/>
    <property type="match status" value="1"/>
</dbReference>
<gene>
    <name evidence="2" type="ORF">ACFQ19_14660</name>
</gene>
<dbReference type="InterPro" id="IPR000182">
    <property type="entry name" value="GNAT_dom"/>
</dbReference>
<dbReference type="Proteomes" id="UP001597041">
    <property type="component" value="Unassembled WGS sequence"/>
</dbReference>
<reference evidence="3" key="1">
    <citation type="journal article" date="2019" name="Int. J. Syst. Evol. Microbiol.">
        <title>The Global Catalogue of Microorganisms (GCM) 10K type strain sequencing project: providing services to taxonomists for standard genome sequencing and annotation.</title>
        <authorList>
            <consortium name="The Broad Institute Genomics Platform"/>
            <consortium name="The Broad Institute Genome Sequencing Center for Infectious Disease"/>
            <person name="Wu L."/>
            <person name="Ma J."/>
        </authorList>
    </citation>
    <scope>NUCLEOTIDE SEQUENCE [LARGE SCALE GENOMIC DNA]</scope>
    <source>
        <strain evidence="3">CCUG 56608</strain>
    </source>
</reference>
<comment type="caution">
    <text evidence="2">The sequence shown here is derived from an EMBL/GenBank/DDBJ whole genome shotgun (WGS) entry which is preliminary data.</text>
</comment>
<accession>A0ABW3NL24</accession>
<evidence type="ECO:0000313" key="2">
    <source>
        <dbReference type="EMBL" id="MFD1067250.1"/>
    </source>
</evidence>
<name>A0ABW3NL24_9BACI</name>
<dbReference type="CDD" id="cd04301">
    <property type="entry name" value="NAT_SF"/>
    <property type="match status" value="1"/>
</dbReference>
<dbReference type="InterPro" id="IPR016181">
    <property type="entry name" value="Acyl_CoA_acyltransferase"/>
</dbReference>
<organism evidence="2 3">
    <name type="scientific">Oceanobacillus locisalsi</name>
    <dbReference type="NCBI Taxonomy" id="546107"/>
    <lineage>
        <taxon>Bacteria</taxon>
        <taxon>Bacillati</taxon>
        <taxon>Bacillota</taxon>
        <taxon>Bacilli</taxon>
        <taxon>Bacillales</taxon>
        <taxon>Bacillaceae</taxon>
        <taxon>Oceanobacillus</taxon>
    </lineage>
</organism>
<proteinExistence type="predicted"/>
<feature type="domain" description="N-acetyltransferase" evidence="1">
    <location>
        <begin position="8"/>
        <end position="152"/>
    </location>
</feature>
<dbReference type="SUPFAM" id="SSF55729">
    <property type="entry name" value="Acyl-CoA N-acyltransferases (Nat)"/>
    <property type="match status" value="1"/>
</dbReference>
<keyword evidence="3" id="KW-1185">Reference proteome</keyword>
<dbReference type="PROSITE" id="PS51186">
    <property type="entry name" value="GNAT"/>
    <property type="match status" value="1"/>
</dbReference>
<dbReference type="RefSeq" id="WP_379593335.1">
    <property type="nucleotide sequence ID" value="NZ_JBHTKK010000020.1"/>
</dbReference>
<dbReference type="EMBL" id="JBHTKK010000020">
    <property type="protein sequence ID" value="MFD1067250.1"/>
    <property type="molecule type" value="Genomic_DNA"/>
</dbReference>
<dbReference type="GO" id="GO:0016746">
    <property type="term" value="F:acyltransferase activity"/>
    <property type="evidence" value="ECO:0007669"/>
    <property type="project" value="UniProtKB-KW"/>
</dbReference>
<protein>
    <submittedName>
        <fullName evidence="2">GNAT family N-acetyltransferase</fullName>
        <ecNumber evidence="2">2.3.1.-</ecNumber>
    </submittedName>
</protein>
<keyword evidence="2" id="KW-0012">Acyltransferase</keyword>
<evidence type="ECO:0000259" key="1">
    <source>
        <dbReference type="PROSITE" id="PS51186"/>
    </source>
</evidence>